<evidence type="ECO:0000313" key="1">
    <source>
        <dbReference type="EMBL" id="KAF2402103.1"/>
    </source>
</evidence>
<reference evidence="1" key="1">
    <citation type="journal article" date="2020" name="Stud. Mycol.">
        <title>101 Dothideomycetes genomes: a test case for predicting lifestyles and emergence of pathogens.</title>
        <authorList>
            <person name="Haridas S."/>
            <person name="Albert R."/>
            <person name="Binder M."/>
            <person name="Bloem J."/>
            <person name="Labutti K."/>
            <person name="Salamov A."/>
            <person name="Andreopoulos B."/>
            <person name="Baker S."/>
            <person name="Barry K."/>
            <person name="Bills G."/>
            <person name="Bluhm B."/>
            <person name="Cannon C."/>
            <person name="Castanera R."/>
            <person name="Culley D."/>
            <person name="Daum C."/>
            <person name="Ezra D."/>
            <person name="Gonzalez J."/>
            <person name="Henrissat B."/>
            <person name="Kuo A."/>
            <person name="Liang C."/>
            <person name="Lipzen A."/>
            <person name="Lutzoni F."/>
            <person name="Magnuson J."/>
            <person name="Mondo S."/>
            <person name="Nolan M."/>
            <person name="Ohm R."/>
            <person name="Pangilinan J."/>
            <person name="Park H.-J."/>
            <person name="Ramirez L."/>
            <person name="Alfaro M."/>
            <person name="Sun H."/>
            <person name="Tritt A."/>
            <person name="Yoshinaga Y."/>
            <person name="Zwiers L.-H."/>
            <person name="Turgeon B."/>
            <person name="Goodwin S."/>
            <person name="Spatafora J."/>
            <person name="Crous P."/>
            <person name="Grigoriev I."/>
        </authorList>
    </citation>
    <scope>NUCLEOTIDE SEQUENCE</scope>
    <source>
        <strain evidence="1">CBS 262.69</strain>
    </source>
</reference>
<name>A0A6G1I1B3_9PEZI</name>
<keyword evidence="2" id="KW-1185">Reference proteome</keyword>
<evidence type="ECO:0000313" key="2">
    <source>
        <dbReference type="Proteomes" id="UP000799640"/>
    </source>
</evidence>
<dbReference type="Proteomes" id="UP000799640">
    <property type="component" value="Unassembled WGS sequence"/>
</dbReference>
<organism evidence="1 2">
    <name type="scientific">Trichodelitschia bisporula</name>
    <dbReference type="NCBI Taxonomy" id="703511"/>
    <lineage>
        <taxon>Eukaryota</taxon>
        <taxon>Fungi</taxon>
        <taxon>Dikarya</taxon>
        <taxon>Ascomycota</taxon>
        <taxon>Pezizomycotina</taxon>
        <taxon>Dothideomycetes</taxon>
        <taxon>Dothideomycetes incertae sedis</taxon>
        <taxon>Phaeotrichales</taxon>
        <taxon>Phaeotrichaceae</taxon>
        <taxon>Trichodelitschia</taxon>
    </lineage>
</organism>
<protein>
    <submittedName>
        <fullName evidence="1">Uncharacterized protein</fullName>
    </submittedName>
</protein>
<sequence length="85" mass="9303">MLLPSLCFSPALCFSPGEFPLVLLLGLGDSVSLEIGCRWSGCALRCRDQLQLLLDGQDRPRMPLRTYHSLHVVHGAGSAEPPRTE</sequence>
<proteinExistence type="predicted"/>
<gene>
    <name evidence="1" type="ORF">EJ06DRAFT_374342</name>
</gene>
<accession>A0A6G1I1B3</accession>
<dbReference type="EMBL" id="ML996692">
    <property type="protein sequence ID" value="KAF2402103.1"/>
    <property type="molecule type" value="Genomic_DNA"/>
</dbReference>
<dbReference type="AlphaFoldDB" id="A0A6G1I1B3"/>